<sequence>MKLLRRNRKIKESTTASSSSDDLTAVVGPRPPPLHIASPTASKRTTGFRRRSNNNSLSATVSTSLLPFRRVESSWSVASTVSNSEDFVEDDACYCENGATLITPDAASTRDPNTASRFADPVEQHQQQLVMYEPTNPDSLTDAFGVWAQSLGSLVQSSEMATFLTTSSRVVSCAGDLALQTALLPVTLPMHVMCTTVDFMANVVSSTTGALMHHATVRLHSSAERTITITDAVAANPRSDDNGTKAKPSVADQNQEHNLGEGLVHGIFGLSDLVFGLADHVTKEVGSIMVHMVAPVLGASTGEGAAGRESDLVTIAPLTKAVSSTNGKVVSHLSDDDNFLERLRLDFSDVPSHSSEQVTDPSNTAVVAKGHSRFLLRVEDIGFEQKIGTVAYIDLQEKDHQLITAALERLVMAGLTLIANHPTVRMSHPYDTNTLSDIAWKMEGSTSKLLRKMVQLSTLERLQVLQKETLVWSGKYKIDADGTNRKAPFYLARGVVPKSPRDFLHLLWDNSRTGEYNTFCLGRKTLLTIADDILLKSPANGPVYGIKVVQSETRVPFTSLSVHVNCLMHVSELAAPDDGYVIVSRSLDSGPSGTHVEEPTSNVASKVSRPKNEILWGINVLRAVPNHPDRVDLTSVSQVGSSLVPKFLAGKIAMMGLQEFFDNVRNPKTI</sequence>
<accession>A0A8J9SRS9</accession>
<proteinExistence type="predicted"/>
<name>A0A8J9SRS9_PHATR</name>
<feature type="compositionally biased region" description="Low complexity" evidence="1">
    <location>
        <begin position="13"/>
        <end position="25"/>
    </location>
</feature>
<evidence type="ECO:0008006" key="3">
    <source>
        <dbReference type="Google" id="ProtNLM"/>
    </source>
</evidence>
<dbReference type="Gene3D" id="3.30.530.20">
    <property type="match status" value="1"/>
</dbReference>
<dbReference type="SUPFAM" id="SSF55961">
    <property type="entry name" value="Bet v1-like"/>
    <property type="match status" value="1"/>
</dbReference>
<dbReference type="Proteomes" id="UP000836788">
    <property type="component" value="Chromosome 3"/>
</dbReference>
<feature type="region of interest" description="Disordered" evidence="1">
    <location>
        <begin position="1"/>
        <end position="54"/>
    </location>
</feature>
<dbReference type="AlphaFoldDB" id="A0A8J9SRS9"/>
<feature type="region of interest" description="Disordered" evidence="1">
    <location>
        <begin position="232"/>
        <end position="251"/>
    </location>
</feature>
<organism evidence="2">
    <name type="scientific">Phaeodactylum tricornutum</name>
    <name type="common">Diatom</name>
    <dbReference type="NCBI Taxonomy" id="2850"/>
    <lineage>
        <taxon>Eukaryota</taxon>
        <taxon>Sar</taxon>
        <taxon>Stramenopiles</taxon>
        <taxon>Ochrophyta</taxon>
        <taxon>Bacillariophyta</taxon>
        <taxon>Bacillariophyceae</taxon>
        <taxon>Bacillariophycidae</taxon>
        <taxon>Naviculales</taxon>
        <taxon>Phaeodactylaceae</taxon>
        <taxon>Phaeodactylum</taxon>
    </lineage>
</organism>
<reference evidence="2" key="1">
    <citation type="submission" date="2022-02" db="EMBL/GenBank/DDBJ databases">
        <authorList>
            <person name="Giguere J D."/>
        </authorList>
    </citation>
    <scope>NUCLEOTIDE SEQUENCE</scope>
    <source>
        <strain evidence="2">CCAP 1055/1</strain>
    </source>
</reference>
<gene>
    <name evidence="2" type="ORF">PTTT1_LOCUS36202</name>
</gene>
<dbReference type="InterPro" id="IPR023393">
    <property type="entry name" value="START-like_dom_sf"/>
</dbReference>
<dbReference type="EMBL" id="OU594944">
    <property type="protein sequence ID" value="CAG9287662.1"/>
    <property type="molecule type" value="Genomic_DNA"/>
</dbReference>
<protein>
    <recommendedName>
        <fullName evidence="3">START domain-containing protein</fullName>
    </recommendedName>
</protein>
<evidence type="ECO:0000256" key="1">
    <source>
        <dbReference type="SAM" id="MobiDB-lite"/>
    </source>
</evidence>
<evidence type="ECO:0000313" key="2">
    <source>
        <dbReference type="EMBL" id="CAG9287662.1"/>
    </source>
</evidence>